<dbReference type="GO" id="GO:0008378">
    <property type="term" value="F:galactosyltransferase activity"/>
    <property type="evidence" value="ECO:0007669"/>
    <property type="project" value="TreeGrafter"/>
</dbReference>
<dbReference type="Gramene" id="Kaladp0023s0064.1.v1.1">
    <property type="protein sequence ID" value="Kaladp0023s0064.1.v1.1.CDS.1"/>
    <property type="gene ID" value="Kaladp0023s0064.v1.1"/>
</dbReference>
<evidence type="ECO:0000313" key="9">
    <source>
        <dbReference type="Proteomes" id="UP000594263"/>
    </source>
</evidence>
<keyword evidence="5" id="KW-0735">Signal-anchor</keyword>
<dbReference type="InterPro" id="IPR029044">
    <property type="entry name" value="Nucleotide-diphossugar_trans"/>
</dbReference>
<dbReference type="SUPFAM" id="SSF53448">
    <property type="entry name" value="Nucleotide-diphospho-sugar transferases"/>
    <property type="match status" value="1"/>
</dbReference>
<dbReference type="Pfam" id="PF05637">
    <property type="entry name" value="Glyco_transf_34"/>
    <property type="match status" value="1"/>
</dbReference>
<feature type="transmembrane region" description="Helical" evidence="7">
    <location>
        <begin position="12"/>
        <end position="39"/>
    </location>
</feature>
<keyword evidence="4" id="KW-0808">Transferase</keyword>
<dbReference type="PANTHER" id="PTHR31311">
    <property type="entry name" value="XYLOGLUCAN 6-XYLOSYLTRANSFERASE 5-RELATED-RELATED"/>
    <property type="match status" value="1"/>
</dbReference>
<evidence type="ECO:0000256" key="3">
    <source>
        <dbReference type="ARBA" id="ARBA00022676"/>
    </source>
</evidence>
<protein>
    <submittedName>
        <fullName evidence="8">Uncharacterized protein</fullName>
    </submittedName>
</protein>
<proteinExistence type="inferred from homology"/>
<evidence type="ECO:0000313" key="8">
    <source>
        <dbReference type="EnsemblPlants" id="Kaladp0023s0064.1.v1.1.CDS.1"/>
    </source>
</evidence>
<keyword evidence="7" id="KW-0472">Membrane</keyword>
<keyword evidence="6" id="KW-0333">Golgi apparatus</keyword>
<comment type="similarity">
    <text evidence="2">Belongs to the glycosyltransferase 34 family.</text>
</comment>
<dbReference type="GO" id="GO:0005802">
    <property type="term" value="C:trans-Golgi network"/>
    <property type="evidence" value="ECO:0007669"/>
    <property type="project" value="TreeGrafter"/>
</dbReference>
<dbReference type="Gene3D" id="3.90.550.10">
    <property type="entry name" value="Spore Coat Polysaccharide Biosynthesis Protein SpsA, Chain A"/>
    <property type="match status" value="1"/>
</dbReference>
<dbReference type="OMA" id="KWRSKIH"/>
<organism evidence="8 9">
    <name type="scientific">Kalanchoe fedtschenkoi</name>
    <name type="common">Lavender scallops</name>
    <name type="synonym">South American air plant</name>
    <dbReference type="NCBI Taxonomy" id="63787"/>
    <lineage>
        <taxon>Eukaryota</taxon>
        <taxon>Viridiplantae</taxon>
        <taxon>Streptophyta</taxon>
        <taxon>Embryophyta</taxon>
        <taxon>Tracheophyta</taxon>
        <taxon>Spermatophyta</taxon>
        <taxon>Magnoliopsida</taxon>
        <taxon>eudicotyledons</taxon>
        <taxon>Gunneridae</taxon>
        <taxon>Pentapetalae</taxon>
        <taxon>Saxifragales</taxon>
        <taxon>Crassulaceae</taxon>
        <taxon>Kalanchoe</taxon>
    </lineage>
</organism>
<evidence type="ECO:0000256" key="1">
    <source>
        <dbReference type="ARBA" id="ARBA00004323"/>
    </source>
</evidence>
<dbReference type="PANTHER" id="PTHR31311:SF3">
    <property type="entry name" value="GLYCOSYLTRANSFERASE 7-RELATED"/>
    <property type="match status" value="1"/>
</dbReference>
<dbReference type="EnsemblPlants" id="Kaladp0023s0064.1.v1.1">
    <property type="protein sequence ID" value="Kaladp0023s0064.1.v1.1.CDS.1"/>
    <property type="gene ID" value="Kaladp0023s0064.v1.1"/>
</dbReference>
<sequence>MSQVRHSNRWRSVANFLVANFVHITAGALGVLLVSFLLWSVARPYITPGTDFKIAMDQGLYLDGISYVVGNLVKDWDRKRSVWLKQHEQMMVGVGGGRASMVVVTGSQPQPCENPIGDHLLLRSLKNKVDYCRIHGYDVFYNNVLLQPKMSECWAKLPAIRAAMLSHPEAEWVLWVDADALFTDMEFEFPFDRYENHNLVVEGWGTYQRRSFTSLNAGVFLIRNCQWSMDFMEAWASMGPQSPEYAKWGRIQQSVIKDKLHPDSDDQSALLYLMLEERAKWGDKIFLEQEVSFQSHWVGVTNRLSNFSRAQLEEDRKSGGRKRNAEKVTRGYGAQTDRLPIMIHFAGCQPCSGKHNPAYGAESCWEGMNQALAFADNQVLRNFGLAHLNLSESAVSAITHI</sequence>
<evidence type="ECO:0000256" key="6">
    <source>
        <dbReference type="ARBA" id="ARBA00023034"/>
    </source>
</evidence>
<dbReference type="GO" id="GO:0005768">
    <property type="term" value="C:endosome"/>
    <property type="evidence" value="ECO:0007669"/>
    <property type="project" value="TreeGrafter"/>
</dbReference>
<evidence type="ECO:0000256" key="4">
    <source>
        <dbReference type="ARBA" id="ARBA00022679"/>
    </source>
</evidence>
<keyword evidence="7" id="KW-0812">Transmembrane</keyword>
<accession>A0A7N0T524</accession>
<keyword evidence="3" id="KW-0328">Glycosyltransferase</keyword>
<reference evidence="8" key="1">
    <citation type="submission" date="2021-01" db="UniProtKB">
        <authorList>
            <consortium name="EnsemblPlants"/>
        </authorList>
    </citation>
    <scope>IDENTIFICATION</scope>
</reference>
<keyword evidence="9" id="KW-1185">Reference proteome</keyword>
<dbReference type="GO" id="GO:0000139">
    <property type="term" value="C:Golgi membrane"/>
    <property type="evidence" value="ECO:0007669"/>
    <property type="project" value="UniProtKB-SubCell"/>
</dbReference>
<comment type="subcellular location">
    <subcellularLocation>
        <location evidence="1">Golgi apparatus membrane</location>
        <topology evidence="1">Single-pass type II membrane protein</topology>
    </subcellularLocation>
</comment>
<evidence type="ECO:0000256" key="7">
    <source>
        <dbReference type="SAM" id="Phobius"/>
    </source>
</evidence>
<dbReference type="AlphaFoldDB" id="A0A7N0T524"/>
<name>A0A7N0T524_KALFE</name>
<evidence type="ECO:0000256" key="2">
    <source>
        <dbReference type="ARBA" id="ARBA00005664"/>
    </source>
</evidence>
<keyword evidence="7" id="KW-1133">Transmembrane helix</keyword>
<evidence type="ECO:0000256" key="5">
    <source>
        <dbReference type="ARBA" id="ARBA00022968"/>
    </source>
</evidence>
<dbReference type="Proteomes" id="UP000594263">
    <property type="component" value="Unplaced"/>
</dbReference>
<dbReference type="InterPro" id="IPR008630">
    <property type="entry name" value="Glyco_trans_34"/>
</dbReference>